<sequence length="76" mass="8733">MTATRLPRFYTDFGVADTVEGRFDLLMLNVSLVVRRLNRENGGDREAARELTEAFFADMDRTIERWESVTCRCPSG</sequence>
<evidence type="ECO:0000256" key="1">
    <source>
        <dbReference type="ARBA" id="ARBA00006436"/>
    </source>
</evidence>
<comment type="similarity">
    <text evidence="1">Belongs to the UPF0174 family.</text>
</comment>
<keyword evidence="4" id="KW-1185">Reference proteome</keyword>
<evidence type="ECO:0000313" key="3">
    <source>
        <dbReference type="EMBL" id="ODN71338.1"/>
    </source>
</evidence>
<protein>
    <submittedName>
        <fullName evidence="3">Ubiquinol-cytochrome C chaperone</fullName>
    </submittedName>
</protein>
<dbReference type="Proteomes" id="UP000094622">
    <property type="component" value="Unassembled WGS sequence"/>
</dbReference>
<proteinExistence type="inferred from homology"/>
<dbReference type="Pfam" id="PF03981">
    <property type="entry name" value="Ubiq_cyt_C_chap"/>
    <property type="match status" value="1"/>
</dbReference>
<dbReference type="EMBL" id="MCRJ01000023">
    <property type="protein sequence ID" value="ODN71338.1"/>
    <property type="molecule type" value="Genomic_DNA"/>
</dbReference>
<dbReference type="AlphaFoldDB" id="A0A1E3H4T5"/>
<dbReference type="InterPro" id="IPR021150">
    <property type="entry name" value="Ubiq_cyt_c_chap"/>
</dbReference>
<name>A0A1E3H4T5_9HYPH</name>
<evidence type="ECO:0000313" key="4">
    <source>
        <dbReference type="Proteomes" id="UP000094622"/>
    </source>
</evidence>
<comment type="caution">
    <text evidence="3">The sequence shown here is derived from an EMBL/GenBank/DDBJ whole genome shotgun (WGS) entry which is preliminary data.</text>
</comment>
<feature type="domain" description="Ubiquinol-cytochrome c chaperone" evidence="2">
    <location>
        <begin position="12"/>
        <end position="66"/>
    </location>
</feature>
<organism evidence="3 4">
    <name type="scientific">Methylobrevis pamukkalensis</name>
    <dbReference type="NCBI Taxonomy" id="1439726"/>
    <lineage>
        <taxon>Bacteria</taxon>
        <taxon>Pseudomonadati</taxon>
        <taxon>Pseudomonadota</taxon>
        <taxon>Alphaproteobacteria</taxon>
        <taxon>Hyphomicrobiales</taxon>
        <taxon>Pleomorphomonadaceae</taxon>
        <taxon>Methylobrevis</taxon>
    </lineage>
</organism>
<accession>A0A1E3H4T5</accession>
<evidence type="ECO:0000259" key="2">
    <source>
        <dbReference type="Pfam" id="PF03981"/>
    </source>
</evidence>
<gene>
    <name evidence="3" type="ORF">A6302_01290</name>
</gene>
<reference evidence="3 4" key="1">
    <citation type="submission" date="2016-07" db="EMBL/GenBank/DDBJ databases">
        <title>Draft Genome Sequence of Methylobrevis pamukkalensis PK2.</title>
        <authorList>
            <person name="Vasilenko O.V."/>
            <person name="Doronina N.V."/>
            <person name="Shmareva M.N."/>
            <person name="Tarlachkov S.V."/>
            <person name="Mustakhimov I."/>
            <person name="Trotsenko Y.A."/>
        </authorList>
    </citation>
    <scope>NUCLEOTIDE SEQUENCE [LARGE SCALE GENOMIC DNA]</scope>
    <source>
        <strain evidence="3 4">PK2</strain>
    </source>
</reference>